<dbReference type="RefSeq" id="WP_197914731.1">
    <property type="nucleotide sequence ID" value="NZ_CP065628.1"/>
</dbReference>
<evidence type="ECO:0000313" key="9">
    <source>
        <dbReference type="Proteomes" id="UP000595198"/>
    </source>
</evidence>
<organism evidence="5 10">
    <name type="scientific">Corynebacterium amycolatum</name>
    <dbReference type="NCBI Taxonomy" id="43765"/>
    <lineage>
        <taxon>Bacteria</taxon>
        <taxon>Bacillati</taxon>
        <taxon>Actinomycetota</taxon>
        <taxon>Actinomycetes</taxon>
        <taxon>Mycobacteriales</taxon>
        <taxon>Corynebacteriaceae</taxon>
        <taxon>Corynebacterium</taxon>
    </lineage>
</organism>
<dbReference type="Proteomes" id="UP000594774">
    <property type="component" value="Chromosome"/>
</dbReference>
<dbReference type="SMART" id="SM00563">
    <property type="entry name" value="PlsC"/>
    <property type="match status" value="1"/>
</dbReference>
<evidence type="ECO:0000313" key="5">
    <source>
        <dbReference type="EMBL" id="MEO3716525.1"/>
    </source>
</evidence>
<dbReference type="Proteomes" id="UP000595198">
    <property type="component" value="Chromosome"/>
</dbReference>
<evidence type="ECO:0000313" key="8">
    <source>
        <dbReference type="Proteomes" id="UP000594774"/>
    </source>
</evidence>
<feature type="compositionally biased region" description="Basic residues" evidence="3">
    <location>
        <begin position="254"/>
        <end position="263"/>
    </location>
</feature>
<evidence type="ECO:0000256" key="2">
    <source>
        <dbReference type="ARBA" id="ARBA00023315"/>
    </source>
</evidence>
<dbReference type="PANTHER" id="PTHR10434:SF11">
    <property type="entry name" value="1-ACYL-SN-GLYCEROL-3-PHOSPHATE ACYLTRANSFERASE"/>
    <property type="match status" value="1"/>
</dbReference>
<feature type="region of interest" description="Disordered" evidence="3">
    <location>
        <begin position="229"/>
        <end position="263"/>
    </location>
</feature>
<evidence type="ECO:0000256" key="3">
    <source>
        <dbReference type="SAM" id="MobiDB-lite"/>
    </source>
</evidence>
<dbReference type="InterPro" id="IPR002123">
    <property type="entry name" value="Plipid/glycerol_acylTrfase"/>
</dbReference>
<dbReference type="EMBL" id="JASOOY020000011">
    <property type="protein sequence ID" value="MEO3716525.1"/>
    <property type="molecule type" value="Genomic_DNA"/>
</dbReference>
<protein>
    <submittedName>
        <fullName evidence="6">1-acyl-sn-glycerol-3-phosphate acyltransferase</fullName>
    </submittedName>
    <submittedName>
        <fullName evidence="5">Lysophospholipid acyltransferase family protein</fullName>
    </submittedName>
</protein>
<dbReference type="SUPFAM" id="SSF69593">
    <property type="entry name" value="Glycerol-3-phosphate (1)-acyltransferase"/>
    <property type="match status" value="1"/>
</dbReference>
<dbReference type="GO" id="GO:0003841">
    <property type="term" value="F:1-acylglycerol-3-phosphate O-acyltransferase activity"/>
    <property type="evidence" value="ECO:0007669"/>
    <property type="project" value="TreeGrafter"/>
</dbReference>
<evidence type="ECO:0000256" key="1">
    <source>
        <dbReference type="ARBA" id="ARBA00022679"/>
    </source>
</evidence>
<dbReference type="Pfam" id="PF01553">
    <property type="entry name" value="Acyltransferase"/>
    <property type="match status" value="1"/>
</dbReference>
<reference evidence="5" key="3">
    <citation type="submission" date="2024-05" db="EMBL/GenBank/DDBJ databases">
        <authorList>
            <person name="Wolfe A."/>
        </authorList>
    </citation>
    <scope>NUCLEOTIDE SEQUENCE</scope>
    <source>
        <strain evidence="5">UMB1064</strain>
    </source>
</reference>
<evidence type="ECO:0000313" key="10">
    <source>
        <dbReference type="Proteomes" id="UP001223646"/>
    </source>
</evidence>
<sequence length="263" mass="29110">MNNRWYKFFKYILIGPWLRIYNRPYYIGGEKIPQEGPALMASNHLAVMDHFFFPLVCRRQLTFLAKAEYFTTPGFVGGIQKFFFSSVGQVPIDRTSGDAARDALNAGLKVLSRGDLLGISLEGTRSPDGRLYRGKTGAARVALEAGVPVFPMAMIDTEKANPIGSWIPRPVKVGTIIGDPIDPSEYKAKYSDEYEAARALTDDLIKEIQKLSGQEYVDAYATDVKKSLEAGNGYPAGTEPGGELTVPAPGPKPTPRRWFRRAR</sequence>
<dbReference type="EMBL" id="CP065628">
    <property type="protein sequence ID" value="QPR30688.1"/>
    <property type="molecule type" value="Genomic_DNA"/>
</dbReference>
<evidence type="ECO:0000313" key="6">
    <source>
        <dbReference type="EMBL" id="QPR30688.1"/>
    </source>
</evidence>
<dbReference type="PANTHER" id="PTHR10434">
    <property type="entry name" value="1-ACYL-SN-GLYCEROL-3-PHOSPHATE ACYLTRANSFERASE"/>
    <property type="match status" value="1"/>
</dbReference>
<dbReference type="CDD" id="cd07989">
    <property type="entry name" value="LPLAT_AGPAT-like"/>
    <property type="match status" value="1"/>
</dbReference>
<evidence type="ECO:0000313" key="7">
    <source>
        <dbReference type="EMBL" id="QQB82523.1"/>
    </source>
</evidence>
<dbReference type="Proteomes" id="UP001223646">
    <property type="component" value="Unassembled WGS sequence"/>
</dbReference>
<keyword evidence="2 5" id="KW-0012">Acyltransferase</keyword>
<accession>A0AAW9STJ0</accession>
<proteinExistence type="predicted"/>
<dbReference type="GO" id="GO:0005886">
    <property type="term" value="C:plasma membrane"/>
    <property type="evidence" value="ECO:0007669"/>
    <property type="project" value="TreeGrafter"/>
</dbReference>
<dbReference type="GO" id="GO:0006654">
    <property type="term" value="P:phosphatidic acid biosynthetic process"/>
    <property type="evidence" value="ECO:0007669"/>
    <property type="project" value="TreeGrafter"/>
</dbReference>
<reference evidence="8 9" key="1">
    <citation type="submission" date="2020-12" db="EMBL/GenBank/DDBJ databases">
        <title>FDA dAtabase for Regulatory Grade micrObial Sequences (FDA-ARGOS): Supporting development and validation of Infectious Disease Dx tests.</title>
        <authorList>
            <person name="Sproer C."/>
            <person name="Gronow S."/>
            <person name="Severitt S."/>
            <person name="Schroder I."/>
            <person name="Tallon L."/>
            <person name="Sadzewicz L."/>
            <person name="Zhao X."/>
            <person name="Boylan J."/>
            <person name="Ott S."/>
            <person name="Bowen H."/>
            <person name="Vavikolanu K."/>
            <person name="Mehta A."/>
            <person name="Aluvathingal J."/>
            <person name="Nadendla S."/>
            <person name="Lowell S."/>
            <person name="Myers T."/>
            <person name="Yan Y."/>
            <person name="Sichtig H."/>
        </authorList>
    </citation>
    <scope>NUCLEOTIDE SEQUENCE [LARGE SCALE GENOMIC DNA]</scope>
    <source>
        <strain evidence="6 8">FDAARGOS_938</strain>
        <strain evidence="7 9">FDAARGOS_991</strain>
    </source>
</reference>
<reference evidence="5" key="2">
    <citation type="submission" date="2023-05" db="EMBL/GenBank/DDBJ databases">
        <authorList>
            <person name="Du J."/>
        </authorList>
    </citation>
    <scope>NUCLEOTIDE SEQUENCE</scope>
    <source>
        <strain evidence="5">UMB1064</strain>
    </source>
</reference>
<evidence type="ECO:0000259" key="4">
    <source>
        <dbReference type="SMART" id="SM00563"/>
    </source>
</evidence>
<gene>
    <name evidence="6" type="ORF">I6G95_10960</name>
    <name evidence="7" type="ORF">I6H48_11520</name>
    <name evidence="5" type="ORF">QP460_002825</name>
</gene>
<dbReference type="AlphaFoldDB" id="A0AAW9STJ0"/>
<keyword evidence="9" id="KW-1185">Reference proteome</keyword>
<feature type="domain" description="Phospholipid/glycerol acyltransferase" evidence="4">
    <location>
        <begin position="38"/>
        <end position="157"/>
    </location>
</feature>
<name>A0AAW9STJ0_CORAY</name>
<keyword evidence="1" id="KW-0808">Transferase</keyword>
<dbReference type="EMBL" id="CP066023">
    <property type="protein sequence ID" value="QQB82523.1"/>
    <property type="molecule type" value="Genomic_DNA"/>
</dbReference>